<evidence type="ECO:0000313" key="1">
    <source>
        <dbReference type="EMBL" id="TKG64253.1"/>
    </source>
</evidence>
<organism evidence="1 2">
    <name type="scientific">Prauserella endophytica</name>
    <dbReference type="NCBI Taxonomy" id="1592324"/>
    <lineage>
        <taxon>Bacteria</taxon>
        <taxon>Bacillati</taxon>
        <taxon>Actinomycetota</taxon>
        <taxon>Actinomycetes</taxon>
        <taxon>Pseudonocardiales</taxon>
        <taxon>Pseudonocardiaceae</taxon>
        <taxon>Prauserella</taxon>
        <taxon>Prauserella coralliicola group</taxon>
    </lineage>
</organism>
<gene>
    <name evidence="1" type="ORF">FCN18_28995</name>
</gene>
<proteinExistence type="predicted"/>
<reference evidence="1 2" key="1">
    <citation type="journal article" date="2015" name="Antonie Van Leeuwenhoek">
        <title>Prauserella endophytica sp. nov., an endophytic actinobacterium isolated from Tamarix taklamakanensis.</title>
        <authorList>
            <person name="Liu J.M."/>
            <person name="Habden X."/>
            <person name="Guo L."/>
            <person name="Tuo L."/>
            <person name="Jiang Z.K."/>
            <person name="Liu S.W."/>
            <person name="Liu X.F."/>
            <person name="Chen L."/>
            <person name="Li R.F."/>
            <person name="Zhang Y.Q."/>
            <person name="Sun C.H."/>
        </authorList>
    </citation>
    <scope>NUCLEOTIDE SEQUENCE [LARGE SCALE GENOMIC DNA]</scope>
    <source>
        <strain evidence="1 2">CGMCC 4.7182</strain>
    </source>
</reference>
<protein>
    <recommendedName>
        <fullName evidence="3">ESX-1 secretion-associated protein</fullName>
    </recommendedName>
</protein>
<evidence type="ECO:0000313" key="2">
    <source>
        <dbReference type="Proteomes" id="UP000309992"/>
    </source>
</evidence>
<dbReference type="EMBL" id="SWMS01000021">
    <property type="protein sequence ID" value="TKG64253.1"/>
    <property type="molecule type" value="Genomic_DNA"/>
</dbReference>
<dbReference type="RefSeq" id="WP_137096601.1">
    <property type="nucleotide sequence ID" value="NZ_SWMS01000021.1"/>
</dbReference>
<accession>A0ABY2RX77</accession>
<sequence>MNGYTADPGVIEQISQTLRAAADDLDAIGGSVPAAPDAGEVSGMMAAALSKLTHGAGELVVGATAAGDAVANGGAAYAEQEATAKDSLPTEGQG</sequence>
<evidence type="ECO:0008006" key="3">
    <source>
        <dbReference type="Google" id="ProtNLM"/>
    </source>
</evidence>
<comment type="caution">
    <text evidence="1">The sequence shown here is derived from an EMBL/GenBank/DDBJ whole genome shotgun (WGS) entry which is preliminary data.</text>
</comment>
<name>A0ABY2RX77_9PSEU</name>
<keyword evidence="2" id="KW-1185">Reference proteome</keyword>
<dbReference type="Proteomes" id="UP000309992">
    <property type="component" value="Unassembled WGS sequence"/>
</dbReference>